<keyword evidence="2" id="KW-1185">Reference proteome</keyword>
<sequence>MASYELKGPSVSREVPAFGSKDRDHHDLVRLGKKPVLKRTFGILSILGFSCTILATWEGLLGTFTIPLQNGGSAGAVYSYILVWVGTACCFVIIAEMASMAPTSGGQYHWCAMLAPAHTMKFLSYMTGWLTVIGWQAAFASASYLCGTEIQGVAIMAYEKYSPEAWHGTLILWAAVALALGINLAGGKLLPRLETLVLVVHILGFFGVLIPLTYMADHNSAREVFKEFSNGGNLPADGISFFVGMTGCVFSFAGGDAAVHMAEEVSNASIVIPRAILLSVLINGTLGFSMLLAMLFCMGDVESALQSATGFPFMEIFYQATESVSGAVGMSSILLIIAVCSVIGMLAATSRQFWSFARDRGIPGWRIWSRVSTKTCLPTYSILLTMTVCSLLGLINIGSAVALNGVLSMAVSGLYLSYLTVGSLLLYRRCTNAIARVNNSTDETVNVPGAKLVWGPFHVTGILGVLINAFAVIYMIIVVFFSFWPTEIPVNKENMNFSVVGTVGVIILAVLYYVLRARKVYQGPVMEVALTSASGVWSSSFANRFTKVAGLILLWSWSLLEDDFLKALQDGDKTTFQSKNDANYGEVKAPIRYRMMHTNDNPRCKKNPQPTAVTWHLSDFRHRSATTQTRDDDATCGLSWRCGAFTGKKDMGFDVVDSTDEKFPPFT</sequence>
<name>A0ACC3AMS7_9EURO</name>
<organism evidence="1 2">
    <name type="scientific">Aspergillus melleus</name>
    <dbReference type="NCBI Taxonomy" id="138277"/>
    <lineage>
        <taxon>Eukaryota</taxon>
        <taxon>Fungi</taxon>
        <taxon>Dikarya</taxon>
        <taxon>Ascomycota</taxon>
        <taxon>Pezizomycotina</taxon>
        <taxon>Eurotiomycetes</taxon>
        <taxon>Eurotiomycetidae</taxon>
        <taxon>Eurotiales</taxon>
        <taxon>Aspergillaceae</taxon>
        <taxon>Aspergillus</taxon>
        <taxon>Aspergillus subgen. Circumdati</taxon>
    </lineage>
</organism>
<protein>
    <submittedName>
        <fullName evidence="1">Uncharacterized protein</fullName>
    </submittedName>
</protein>
<reference evidence="1 2" key="1">
    <citation type="journal article" date="2023" name="ACS Omega">
        <title>Identification of the Neoaspergillic Acid Biosynthesis Gene Cluster by Establishing an In Vitro CRISPR-Ribonucleoprotein Genetic System in Aspergillus melleus.</title>
        <authorList>
            <person name="Yuan B."/>
            <person name="Grau M.F."/>
            <person name="Murata R.M."/>
            <person name="Torok T."/>
            <person name="Venkateswaran K."/>
            <person name="Stajich J.E."/>
            <person name="Wang C.C.C."/>
        </authorList>
    </citation>
    <scope>NUCLEOTIDE SEQUENCE [LARGE SCALE GENOMIC DNA]</scope>
    <source>
        <strain evidence="1 2">IMV 1140</strain>
    </source>
</reference>
<gene>
    <name evidence="1" type="ORF">N8T08_001724</name>
</gene>
<proteinExistence type="predicted"/>
<dbReference type="EMBL" id="JAOPJF010000126">
    <property type="protein sequence ID" value="KAK1138853.1"/>
    <property type="molecule type" value="Genomic_DNA"/>
</dbReference>
<dbReference type="Proteomes" id="UP001177260">
    <property type="component" value="Unassembled WGS sequence"/>
</dbReference>
<comment type="caution">
    <text evidence="1">The sequence shown here is derived from an EMBL/GenBank/DDBJ whole genome shotgun (WGS) entry which is preliminary data.</text>
</comment>
<evidence type="ECO:0000313" key="2">
    <source>
        <dbReference type="Proteomes" id="UP001177260"/>
    </source>
</evidence>
<accession>A0ACC3AMS7</accession>
<evidence type="ECO:0000313" key="1">
    <source>
        <dbReference type="EMBL" id="KAK1138853.1"/>
    </source>
</evidence>